<dbReference type="InterPro" id="IPR024455">
    <property type="entry name" value="Phage_capsid"/>
</dbReference>
<keyword evidence="5" id="KW-1185">Reference proteome</keyword>
<feature type="domain" description="Phage capsid-like C-terminal" evidence="3">
    <location>
        <begin position="129"/>
        <end position="414"/>
    </location>
</feature>
<reference evidence="4 5" key="1">
    <citation type="submission" date="2018-10" db="EMBL/GenBank/DDBJ databases">
        <title>Xanthobacter tagetidis genome sequencing and assembly.</title>
        <authorList>
            <person name="Maclea K.S."/>
            <person name="Goen A.E."/>
            <person name="Fatima S.A."/>
        </authorList>
    </citation>
    <scope>NUCLEOTIDE SEQUENCE [LARGE SCALE GENOMIC DNA]</scope>
    <source>
        <strain evidence="4 5">ATCC 700314</strain>
    </source>
</reference>
<dbReference type="EMBL" id="RCTF01000004">
    <property type="protein sequence ID" value="RLP79934.1"/>
    <property type="molecule type" value="Genomic_DNA"/>
</dbReference>
<dbReference type="OrthoDB" id="9786516at2"/>
<dbReference type="Gene3D" id="3.30.2320.10">
    <property type="entry name" value="hypothetical protein PF0899 domain"/>
    <property type="match status" value="1"/>
</dbReference>
<evidence type="ECO:0000313" key="4">
    <source>
        <dbReference type="EMBL" id="RLP79934.1"/>
    </source>
</evidence>
<evidence type="ECO:0000256" key="1">
    <source>
        <dbReference type="ARBA" id="ARBA00004328"/>
    </source>
</evidence>
<dbReference type="InterPro" id="IPR054612">
    <property type="entry name" value="Phage_capsid-like_C"/>
</dbReference>
<sequence length="416" mass="44090">MPNPHRAPETKVAKPETHEERAAAAEFLAAFESYKEANETRLAEIERRGADPLTAEKMARIDAALDAHQARLDALATKARRPALGGAPERSASEAAHAGAFDAYVRHGEAGGLKAMEAKALTAGTGADGGYLVPFEAEVEIGRRLAVLSPVRALASVRTIGAGTYRKPFMTSGPVAGWAAETAARPQTDSPVLAELAFPAMELYAMPAATTALLEDARVNVEEWLAGEVEQSFASQEGTAFVSGDGVGKPTGFLSYTKAAESAWSWGKVGVIATGAAGAFPSATPADPLIDLVYALKAPYRQNATFLMNRRTQAAARKLKDENGNYLWAPPPGAGQSASLMGFPVAESEDMPDIAADAHAIAFGDFRRFYLVVDRAGVRVLRDPYSAKPYVLFYTTKRVGGGVQDFDAAKLLKFAA</sequence>
<evidence type="ECO:0000259" key="3">
    <source>
        <dbReference type="Pfam" id="PF05065"/>
    </source>
</evidence>
<name>A0A3L7AIR4_9HYPH</name>
<evidence type="ECO:0000256" key="2">
    <source>
        <dbReference type="SAM" id="MobiDB-lite"/>
    </source>
</evidence>
<protein>
    <submittedName>
        <fullName evidence="4">Phage major capsid protein</fullName>
    </submittedName>
</protein>
<dbReference type="SUPFAM" id="SSF56563">
    <property type="entry name" value="Major capsid protein gp5"/>
    <property type="match status" value="1"/>
</dbReference>
<organism evidence="4 5">
    <name type="scientific">Xanthobacter tagetidis</name>
    <dbReference type="NCBI Taxonomy" id="60216"/>
    <lineage>
        <taxon>Bacteria</taxon>
        <taxon>Pseudomonadati</taxon>
        <taxon>Pseudomonadota</taxon>
        <taxon>Alphaproteobacteria</taxon>
        <taxon>Hyphomicrobiales</taxon>
        <taxon>Xanthobacteraceae</taxon>
        <taxon>Xanthobacter</taxon>
    </lineage>
</organism>
<accession>A0A3L7AIR4</accession>
<dbReference type="RefSeq" id="WP_121622438.1">
    <property type="nucleotide sequence ID" value="NZ_JACIIW010000002.1"/>
</dbReference>
<dbReference type="NCBIfam" id="TIGR01554">
    <property type="entry name" value="major_cap_HK97"/>
    <property type="match status" value="1"/>
</dbReference>
<dbReference type="AlphaFoldDB" id="A0A3L7AIR4"/>
<gene>
    <name evidence="4" type="ORF">D9R14_06110</name>
</gene>
<comment type="subcellular location">
    <subcellularLocation>
        <location evidence="1">Virion</location>
    </subcellularLocation>
</comment>
<dbReference type="Proteomes" id="UP000269692">
    <property type="component" value="Unassembled WGS sequence"/>
</dbReference>
<comment type="caution">
    <text evidence="4">The sequence shown here is derived from an EMBL/GenBank/DDBJ whole genome shotgun (WGS) entry which is preliminary data.</text>
</comment>
<proteinExistence type="predicted"/>
<evidence type="ECO:0000313" key="5">
    <source>
        <dbReference type="Proteomes" id="UP000269692"/>
    </source>
</evidence>
<dbReference type="Pfam" id="PF05065">
    <property type="entry name" value="Phage_capsid"/>
    <property type="match status" value="1"/>
</dbReference>
<dbReference type="Gene3D" id="3.30.2400.10">
    <property type="entry name" value="Major capsid protein gp5"/>
    <property type="match status" value="1"/>
</dbReference>
<feature type="region of interest" description="Disordered" evidence="2">
    <location>
        <begin position="1"/>
        <end position="20"/>
    </location>
</feature>